<reference evidence="2" key="1">
    <citation type="journal article" date="2021" name="Proc. Natl. Acad. Sci. U.S.A.">
        <title>A Catalog of Tens of Thousands of Viruses from Human Metagenomes Reveals Hidden Associations with Chronic Diseases.</title>
        <authorList>
            <person name="Tisza M.J."/>
            <person name="Buck C.B."/>
        </authorList>
    </citation>
    <scope>NUCLEOTIDE SEQUENCE</scope>
    <source>
        <strain evidence="2">CtedO8</strain>
    </source>
</reference>
<accession>A0A8S5T3K7</accession>
<protein>
    <recommendedName>
        <fullName evidence="1">Ig-like domain-containing protein</fullName>
    </recommendedName>
</protein>
<dbReference type="Pfam" id="PF13754">
    <property type="entry name" value="Big_3_4"/>
    <property type="match status" value="1"/>
</dbReference>
<proteinExistence type="predicted"/>
<feature type="domain" description="Ig-like" evidence="1">
    <location>
        <begin position="1"/>
        <end position="83"/>
    </location>
</feature>
<dbReference type="EMBL" id="BK032737">
    <property type="protein sequence ID" value="DAF57696.1"/>
    <property type="molecule type" value="Genomic_DNA"/>
</dbReference>
<sequence>MYTKVWGRVDGKPVEWVPASANTFELQVPADYQDGYYVCEIWAQKDSGAIGYRTAILWIADGRLVCIKLAEDCYTIDLLPDPYSIKLTQIRCCND</sequence>
<name>A0A8S5T3K7_9CAUD</name>
<evidence type="ECO:0000313" key="2">
    <source>
        <dbReference type="EMBL" id="DAF57696.1"/>
    </source>
</evidence>
<evidence type="ECO:0000259" key="1">
    <source>
        <dbReference type="Pfam" id="PF13754"/>
    </source>
</evidence>
<organism evidence="2">
    <name type="scientific">Siphoviridae sp. ctedO8</name>
    <dbReference type="NCBI Taxonomy" id="2827907"/>
    <lineage>
        <taxon>Viruses</taxon>
        <taxon>Duplodnaviria</taxon>
        <taxon>Heunggongvirae</taxon>
        <taxon>Uroviricota</taxon>
        <taxon>Caudoviricetes</taxon>
    </lineage>
</organism>
<dbReference type="InterPro" id="IPR022038">
    <property type="entry name" value="Ig-like_bact"/>
</dbReference>